<comment type="caution">
    <text evidence="3">The sequence shown here is derived from an EMBL/GenBank/DDBJ whole genome shotgun (WGS) entry which is preliminary data.</text>
</comment>
<dbReference type="PANTHER" id="PTHR10622">
    <property type="entry name" value="HET DOMAIN-CONTAINING PROTEIN"/>
    <property type="match status" value="1"/>
</dbReference>
<organism evidence="3 4">
    <name type="scientific">Trametes cubensis</name>
    <dbReference type="NCBI Taxonomy" id="1111947"/>
    <lineage>
        <taxon>Eukaryota</taxon>
        <taxon>Fungi</taxon>
        <taxon>Dikarya</taxon>
        <taxon>Basidiomycota</taxon>
        <taxon>Agaricomycotina</taxon>
        <taxon>Agaricomycetes</taxon>
        <taxon>Polyporales</taxon>
        <taxon>Polyporaceae</taxon>
        <taxon>Trametes</taxon>
    </lineage>
</organism>
<accession>A0AAD7X5Y3</accession>
<evidence type="ECO:0000259" key="1">
    <source>
        <dbReference type="Pfam" id="PF06985"/>
    </source>
</evidence>
<evidence type="ECO:0008006" key="5">
    <source>
        <dbReference type="Google" id="ProtNLM"/>
    </source>
</evidence>
<evidence type="ECO:0000259" key="2">
    <source>
        <dbReference type="Pfam" id="PF26640"/>
    </source>
</evidence>
<reference evidence="3" key="1">
    <citation type="submission" date="2022-11" db="EMBL/GenBank/DDBJ databases">
        <title>Genome Sequence of Cubamyces cubensis.</title>
        <authorList>
            <person name="Buettner E."/>
        </authorList>
    </citation>
    <scope>NUCLEOTIDE SEQUENCE</scope>
    <source>
        <strain evidence="3">MPL-01</strain>
    </source>
</reference>
<feature type="domain" description="DUF8212" evidence="2">
    <location>
        <begin position="239"/>
        <end position="366"/>
    </location>
</feature>
<keyword evidence="4" id="KW-1185">Reference proteome</keyword>
<name>A0AAD7X5Y3_9APHY</name>
<proteinExistence type="predicted"/>
<feature type="domain" description="Heterokaryon incompatibility" evidence="1">
    <location>
        <begin position="22"/>
        <end position="128"/>
    </location>
</feature>
<dbReference type="InterPro" id="IPR058525">
    <property type="entry name" value="DUF8212"/>
</dbReference>
<dbReference type="AlphaFoldDB" id="A0AAD7X5Y3"/>
<evidence type="ECO:0000313" key="4">
    <source>
        <dbReference type="Proteomes" id="UP001215151"/>
    </source>
</evidence>
<dbReference type="PANTHER" id="PTHR10622:SF10">
    <property type="entry name" value="HET DOMAIN-CONTAINING PROTEIN"/>
    <property type="match status" value="1"/>
</dbReference>
<dbReference type="EMBL" id="JAPEVG010000460">
    <property type="protein sequence ID" value="KAJ8462511.1"/>
    <property type="molecule type" value="Genomic_DNA"/>
</dbReference>
<dbReference type="Proteomes" id="UP001215151">
    <property type="component" value="Unassembled WGS sequence"/>
</dbReference>
<sequence length="594" mass="66648">MWLLRTDTFVLHQVNDPENVAYAILSHVWDLEGEQSFQDIQKIHAEEGRYHGGDEDAYREAVRRRISSKVRNFCDAARRDNFIFGWIDTCCIDKQSSAELSEAINSMYAWYGHAEICYAYLHDVKDDEDPLSPYSAFFGSAWFTRGWTLQELIAPKNVMFLSKHWTFLGTKNTLADAISTITSVGAGVLNHTTSLDSVPVATRMGWASKRVTTRLEDEAYSLMGLFGVNMPTLYGEGSNAFTRLQEEILKRIPDQSLFVWGAQLRDYTALLPGPALPAKASRLGREDVEYPLLASSPSAFTDCLPLDLVSTQDLSTTLGLQNIPIPEYSFTAYGIRVRLPIARVVRAESGDLYLAVLACKHRSTGSYLALILRGRGGGMRYDVGARAGPHRSFSRIVLFRPVLHSRHIDQVTIEEIYLTRFPRKPGRIVSLLEPASAERHSSFKVVLPAWMRQRVRLNQYFLEDHGDEKLLPAKHGCWKFVFSRANAEPGLEHITIYIRRDVDCQRVLAADALFHDGPSPAPPPCTGDHIAGWPGLCGQFRDQAGRYALTLSFKMLPGEHKVVLGHIPLMLVAVDLTQLARQVSVPPGALKYRQ</sequence>
<dbReference type="Pfam" id="PF06985">
    <property type="entry name" value="HET"/>
    <property type="match status" value="1"/>
</dbReference>
<dbReference type="Pfam" id="PF26640">
    <property type="entry name" value="DUF8212"/>
    <property type="match status" value="1"/>
</dbReference>
<evidence type="ECO:0000313" key="3">
    <source>
        <dbReference type="EMBL" id="KAJ8462511.1"/>
    </source>
</evidence>
<gene>
    <name evidence="3" type="ORF">ONZ51_g10858</name>
</gene>
<protein>
    <recommendedName>
        <fullName evidence="5">Vegetative incompatibility protein HET-E-1</fullName>
    </recommendedName>
</protein>
<dbReference type="InterPro" id="IPR010730">
    <property type="entry name" value="HET"/>
</dbReference>